<organism evidence="1 2">
    <name type="scientific">Arachis hypogaea</name>
    <name type="common">Peanut</name>
    <dbReference type="NCBI Taxonomy" id="3818"/>
    <lineage>
        <taxon>Eukaryota</taxon>
        <taxon>Viridiplantae</taxon>
        <taxon>Streptophyta</taxon>
        <taxon>Embryophyta</taxon>
        <taxon>Tracheophyta</taxon>
        <taxon>Spermatophyta</taxon>
        <taxon>Magnoliopsida</taxon>
        <taxon>eudicotyledons</taxon>
        <taxon>Gunneridae</taxon>
        <taxon>Pentapetalae</taxon>
        <taxon>rosids</taxon>
        <taxon>fabids</taxon>
        <taxon>Fabales</taxon>
        <taxon>Fabaceae</taxon>
        <taxon>Papilionoideae</taxon>
        <taxon>50 kb inversion clade</taxon>
        <taxon>dalbergioids sensu lato</taxon>
        <taxon>Dalbergieae</taxon>
        <taxon>Pterocarpus clade</taxon>
        <taxon>Arachis</taxon>
    </lineage>
</organism>
<dbReference type="AlphaFoldDB" id="A0A445DFY0"/>
<protein>
    <submittedName>
        <fullName evidence="1">Uncharacterized protein</fullName>
    </submittedName>
</protein>
<accession>A0A445DFY0</accession>
<keyword evidence="2" id="KW-1185">Reference proteome</keyword>
<gene>
    <name evidence="1" type="ORF">Ahy_A04g019450</name>
</gene>
<sequence length="60" mass="6991">MAMASPFSSLQHAISIAREIWFHKMNVWCWLEAISGRSCFNEYLEMANKSIMQFCSSRTL</sequence>
<evidence type="ECO:0000313" key="1">
    <source>
        <dbReference type="EMBL" id="RYR62098.1"/>
    </source>
</evidence>
<name>A0A445DFY0_ARAHY</name>
<comment type="caution">
    <text evidence="1">The sequence shown here is derived from an EMBL/GenBank/DDBJ whole genome shotgun (WGS) entry which is preliminary data.</text>
</comment>
<reference evidence="1 2" key="1">
    <citation type="submission" date="2019-01" db="EMBL/GenBank/DDBJ databases">
        <title>Sequencing of cultivated peanut Arachis hypogaea provides insights into genome evolution and oil improvement.</title>
        <authorList>
            <person name="Chen X."/>
        </authorList>
    </citation>
    <scope>NUCLEOTIDE SEQUENCE [LARGE SCALE GENOMIC DNA]</scope>
    <source>
        <strain evidence="2">cv. Fuhuasheng</strain>
        <tissue evidence="1">Leaves</tissue>
    </source>
</reference>
<proteinExistence type="predicted"/>
<dbReference type="EMBL" id="SDMP01000004">
    <property type="protein sequence ID" value="RYR62098.1"/>
    <property type="molecule type" value="Genomic_DNA"/>
</dbReference>
<evidence type="ECO:0000313" key="2">
    <source>
        <dbReference type="Proteomes" id="UP000289738"/>
    </source>
</evidence>
<dbReference type="Proteomes" id="UP000289738">
    <property type="component" value="Chromosome A04"/>
</dbReference>